<dbReference type="InterPro" id="IPR052541">
    <property type="entry name" value="SQRD"/>
</dbReference>
<keyword evidence="1" id="KW-0812">Transmembrane</keyword>
<evidence type="ECO:0000313" key="2">
    <source>
        <dbReference type="EMBL" id="ANI31001.1"/>
    </source>
</evidence>
<dbReference type="Gene3D" id="3.50.50.60">
    <property type="entry name" value="FAD/NAD(P)-binding domain"/>
    <property type="match status" value="1"/>
</dbReference>
<dbReference type="EMBL" id="CP010029">
    <property type="protein sequence ID" value="ANI31001.1"/>
    <property type="molecule type" value="Genomic_DNA"/>
</dbReference>
<dbReference type="InterPro" id="IPR036188">
    <property type="entry name" value="FAD/NAD-bd_sf"/>
</dbReference>
<keyword evidence="1" id="KW-1133">Transmembrane helix</keyword>
<sequence>MKYRVVIVGGGTGETILAILLAGKLQRDIVSKKVELILLSDSLMHYYKPAFMYVAFNLFLKQELERPQKILLRPEIVFIIDRSEGFDLNKLSLPAKVKNTVMIF</sequence>
<feature type="transmembrane region" description="Helical" evidence="1">
    <location>
        <begin position="5"/>
        <end position="23"/>
    </location>
</feature>
<organism evidence="2 3">
    <name type="scientific">Yersinia entomophaga</name>
    <dbReference type="NCBI Taxonomy" id="935293"/>
    <lineage>
        <taxon>Bacteria</taxon>
        <taxon>Pseudomonadati</taxon>
        <taxon>Pseudomonadota</taxon>
        <taxon>Gammaproteobacteria</taxon>
        <taxon>Enterobacterales</taxon>
        <taxon>Yersiniaceae</taxon>
        <taxon>Yersinia</taxon>
    </lineage>
</organism>
<feature type="transmembrane region" description="Helical" evidence="1">
    <location>
        <begin position="43"/>
        <end position="60"/>
    </location>
</feature>
<dbReference type="PANTHER" id="PTHR43755">
    <property type="match status" value="1"/>
</dbReference>
<protein>
    <submittedName>
        <fullName evidence="2">Pyridine nucleotide-disulfide oxidoreductase</fullName>
    </submittedName>
</protein>
<dbReference type="SUPFAM" id="SSF51905">
    <property type="entry name" value="FAD/NAD(P)-binding domain"/>
    <property type="match status" value="1"/>
</dbReference>
<evidence type="ECO:0000313" key="3">
    <source>
        <dbReference type="Proteomes" id="UP000266744"/>
    </source>
</evidence>
<gene>
    <name evidence="2" type="ORF">PL78_14355</name>
</gene>
<reference evidence="2 3" key="1">
    <citation type="journal article" date="2016" name="Toxins">
        <title>The Draft Genome Sequence of the Yersinia entomophaga Entomopathogenic Type Strain MH96T.</title>
        <authorList>
            <person name="Hurst M.R."/>
            <person name="Beattie A."/>
            <person name="Altermann E."/>
            <person name="Moraga R.M."/>
            <person name="Harper L.A."/>
            <person name="Calder J."/>
            <person name="Laugraud A."/>
        </authorList>
    </citation>
    <scope>NUCLEOTIDE SEQUENCE [LARGE SCALE GENOMIC DNA]</scope>
    <source>
        <strain evidence="2 3">MH96</strain>
    </source>
</reference>
<accession>A0ABM6BN69</accession>
<keyword evidence="1" id="KW-0472">Membrane</keyword>
<proteinExistence type="predicted"/>
<keyword evidence="3" id="KW-1185">Reference proteome</keyword>
<dbReference type="PANTHER" id="PTHR43755:SF1">
    <property type="entry name" value="FAD-DEPENDENT PYRIDINE NUCLEOTIDE-DISULPHIDE OXIDOREDUCTASE"/>
    <property type="match status" value="1"/>
</dbReference>
<evidence type="ECO:0000256" key="1">
    <source>
        <dbReference type="SAM" id="Phobius"/>
    </source>
</evidence>
<dbReference type="Proteomes" id="UP000266744">
    <property type="component" value="Chromosome"/>
</dbReference>
<name>A0ABM6BN69_YERET</name>